<dbReference type="AlphaFoldDB" id="A0A395WAT4"/>
<accession>A0A395WAT4</accession>
<organism evidence="1 2">
    <name type="scientific">Holdemanella biformis</name>
    <dbReference type="NCBI Taxonomy" id="1735"/>
    <lineage>
        <taxon>Bacteria</taxon>
        <taxon>Bacillati</taxon>
        <taxon>Bacillota</taxon>
        <taxon>Erysipelotrichia</taxon>
        <taxon>Erysipelotrichales</taxon>
        <taxon>Erysipelotrichaceae</taxon>
        <taxon>Holdemanella</taxon>
    </lineage>
</organism>
<dbReference type="EMBL" id="QRYQ01000018">
    <property type="protein sequence ID" value="RGU90354.1"/>
    <property type="molecule type" value="Genomic_DNA"/>
</dbReference>
<evidence type="ECO:0000313" key="1">
    <source>
        <dbReference type="EMBL" id="RGU90354.1"/>
    </source>
</evidence>
<gene>
    <name evidence="1" type="ORF">DWW32_09145</name>
</gene>
<dbReference type="Gene3D" id="3.20.20.80">
    <property type="entry name" value="Glycosidases"/>
    <property type="match status" value="1"/>
</dbReference>
<sequence>MRYLRMENWIHNLDSFYITKDDQKIMFRDDFITSEERVTGLGKGIYTTYKYFDTYIWEEDSTNHYYFEWIPKVDENIKEVHFPDSFVCEDKDGYSTIPYMQGLLIPNRYDYDYSHIAFDGQFTSCAAYMPWLSQTNNGLGYVAINETPWDSKYTIDHDDKGTRLQFVWLTSLGKMRYKRVVRYSFESNMDYNRAAKIYREYVKETGLFKSLKEKEVTLPKISDLQQCAVVHTGIKAHTEKDSRFYTGQKDVIHSFDSVKEMVQSLHKLGSNKLYLHLDGWADPGYDNCHPDYLPACIEAGGWSGLKDLQKSLSSQNDLFGLHDQYRDYYYTAKTHNENEAIQLEDGSVFEHANWAGGRQNYLCASLAPKYVKRNYTEILKHINLDCVYLDVFSCNEMDECFNLEHLMTRKECMEYRRACFQYMISKGIIPSSEECSDWAMRELVFSHYGPYEFMMKDENEKRMGIPVPLFNLVYHDCFILPWPMEKRQEDYMLYALLNGGIPYVVRNAPYDNVDGNFGSDGLSIEDRITRANNVLDFYQRIKNEEMVEHKIINDHIQQCKYSNNVTIEINTKENTYRIV</sequence>
<protein>
    <submittedName>
        <fullName evidence="1">Uncharacterized protein</fullName>
    </submittedName>
</protein>
<comment type="caution">
    <text evidence="1">The sequence shown here is derived from an EMBL/GenBank/DDBJ whole genome shotgun (WGS) entry which is preliminary data.</text>
</comment>
<reference evidence="1 2" key="1">
    <citation type="submission" date="2018-08" db="EMBL/GenBank/DDBJ databases">
        <title>A genome reference for cultivated species of the human gut microbiota.</title>
        <authorList>
            <person name="Zou Y."/>
            <person name="Xue W."/>
            <person name="Luo G."/>
        </authorList>
    </citation>
    <scope>NUCLEOTIDE SEQUENCE [LARGE SCALE GENOMIC DNA]</scope>
    <source>
        <strain evidence="1 2">AF15-20</strain>
    </source>
</reference>
<dbReference type="InterPro" id="IPR043751">
    <property type="entry name" value="DUF5696"/>
</dbReference>
<dbReference type="Pfam" id="PF18952">
    <property type="entry name" value="DUF5696"/>
    <property type="match status" value="1"/>
</dbReference>
<dbReference type="Proteomes" id="UP000265489">
    <property type="component" value="Unassembled WGS sequence"/>
</dbReference>
<evidence type="ECO:0000313" key="2">
    <source>
        <dbReference type="Proteomes" id="UP000265489"/>
    </source>
</evidence>
<name>A0A395WAT4_9FIRM</name>
<proteinExistence type="predicted"/>